<dbReference type="InterPro" id="IPR050574">
    <property type="entry name" value="HPF/YfiA_ribosome-assoc"/>
</dbReference>
<dbReference type="Gene3D" id="3.30.160.100">
    <property type="entry name" value="Ribosome hibernation promotion factor-like"/>
    <property type="match status" value="1"/>
</dbReference>
<dbReference type="Gene3D" id="3.30.505.50">
    <property type="entry name" value="Sigma 54 modulation/S30EA ribosomal protein, C-terminal domain"/>
    <property type="match status" value="2"/>
</dbReference>
<gene>
    <name evidence="4" type="ORF">NCTC10437_03588</name>
</gene>
<dbReference type="PANTHER" id="PTHR33231:SF1">
    <property type="entry name" value="30S RIBOSOMAL PROTEIN"/>
    <property type="match status" value="1"/>
</dbReference>
<dbReference type="RefSeq" id="WP_048633022.1">
    <property type="nucleotide sequence ID" value="NZ_CVQQ01000009.1"/>
</dbReference>
<evidence type="ECO:0000313" key="5">
    <source>
        <dbReference type="Proteomes" id="UP000279306"/>
    </source>
</evidence>
<sequence>MNNAVHASVVNVDVTTHGEFPDVVDYARTKIGSLGRLTSRPILHAHVRLTRRKNPAVEFPVVAQANLDVRGHVVRAQVEAATAHEAVDRLEARLRRRLEHLRELRDAPKGPEAAPPWRHGEVRAHRPQFVPRGAETRRVVRRKSFAMAPCTVDEAAAEMEMLDYDFHLFTEVGSGCAGVVYRRGSEGYRLALVTPTLAGDVAAFGGPVTISPHPVPCLSEDAAMERLALLDLPFLFFIEAAQGRACVLYRRYDGDFGLITPAG</sequence>
<dbReference type="Pfam" id="PF16321">
    <property type="entry name" value="Ribosom_S30AE_C"/>
    <property type="match status" value="2"/>
</dbReference>
<dbReference type="InterPro" id="IPR036567">
    <property type="entry name" value="RHF-like"/>
</dbReference>
<keyword evidence="2" id="KW-0175">Coiled coil</keyword>
<feature type="domain" description="Sigma 54 modulation/S30EA ribosomal protein C-terminal" evidence="3">
    <location>
        <begin position="213"/>
        <end position="258"/>
    </location>
</feature>
<dbReference type="KEGG" id="mauu:NCTC10437_03588"/>
<dbReference type="STRING" id="1791.GCA_001049355_03137"/>
<reference evidence="4 5" key="1">
    <citation type="submission" date="2018-12" db="EMBL/GenBank/DDBJ databases">
        <authorList>
            <consortium name="Pathogen Informatics"/>
        </authorList>
    </citation>
    <scope>NUCLEOTIDE SEQUENCE [LARGE SCALE GENOMIC DNA]</scope>
    <source>
        <strain evidence="4 5">NCTC10437</strain>
    </source>
</reference>
<dbReference type="InterPro" id="IPR003489">
    <property type="entry name" value="RHF/RaiA"/>
</dbReference>
<proteinExistence type="predicted"/>
<feature type="domain" description="Sigma 54 modulation/S30EA ribosomal protein C-terminal" evidence="3">
    <location>
        <begin position="135"/>
        <end position="190"/>
    </location>
</feature>
<dbReference type="OrthoDB" id="3825664at2"/>
<dbReference type="GO" id="GO:0045900">
    <property type="term" value="P:negative regulation of translational elongation"/>
    <property type="evidence" value="ECO:0007669"/>
    <property type="project" value="TreeGrafter"/>
</dbReference>
<evidence type="ECO:0000256" key="1">
    <source>
        <dbReference type="ARBA" id="ARBA00022845"/>
    </source>
</evidence>
<organism evidence="4 5">
    <name type="scientific">Mycolicibacterium aurum</name>
    <name type="common">Mycobacterium aurum</name>
    <dbReference type="NCBI Taxonomy" id="1791"/>
    <lineage>
        <taxon>Bacteria</taxon>
        <taxon>Bacillati</taxon>
        <taxon>Actinomycetota</taxon>
        <taxon>Actinomycetes</taxon>
        <taxon>Mycobacteriales</taxon>
        <taxon>Mycobacteriaceae</taxon>
        <taxon>Mycolicibacterium</taxon>
    </lineage>
</organism>
<protein>
    <submittedName>
        <fullName evidence="4">Ribosome-associated protein</fullName>
    </submittedName>
</protein>
<keyword evidence="1" id="KW-0810">Translation regulation</keyword>
<name>A0A3S4RVX8_MYCAU</name>
<evidence type="ECO:0000256" key="2">
    <source>
        <dbReference type="SAM" id="Coils"/>
    </source>
</evidence>
<dbReference type="Proteomes" id="UP000279306">
    <property type="component" value="Chromosome"/>
</dbReference>
<feature type="coiled-coil region" evidence="2">
    <location>
        <begin position="73"/>
        <end position="107"/>
    </location>
</feature>
<dbReference type="GO" id="GO:0022627">
    <property type="term" value="C:cytosolic small ribosomal subunit"/>
    <property type="evidence" value="ECO:0007669"/>
    <property type="project" value="TreeGrafter"/>
</dbReference>
<dbReference type="GO" id="GO:0043024">
    <property type="term" value="F:ribosomal small subunit binding"/>
    <property type="evidence" value="ECO:0007669"/>
    <property type="project" value="TreeGrafter"/>
</dbReference>
<keyword evidence="5" id="KW-1185">Reference proteome</keyword>
<dbReference type="PANTHER" id="PTHR33231">
    <property type="entry name" value="30S RIBOSOMAL PROTEIN"/>
    <property type="match status" value="1"/>
</dbReference>
<dbReference type="SUPFAM" id="SSF69754">
    <property type="entry name" value="Ribosome binding protein Y (YfiA homologue)"/>
    <property type="match status" value="1"/>
</dbReference>
<evidence type="ECO:0000313" key="4">
    <source>
        <dbReference type="EMBL" id="VEG56574.1"/>
    </source>
</evidence>
<accession>A0A3S4RVX8</accession>
<dbReference type="EMBL" id="LR134356">
    <property type="protein sequence ID" value="VEG56574.1"/>
    <property type="molecule type" value="Genomic_DNA"/>
</dbReference>
<dbReference type="AlphaFoldDB" id="A0A3S4RVX8"/>
<dbReference type="Pfam" id="PF02482">
    <property type="entry name" value="Ribosomal_S30AE"/>
    <property type="match status" value="1"/>
</dbReference>
<evidence type="ECO:0000259" key="3">
    <source>
        <dbReference type="Pfam" id="PF16321"/>
    </source>
</evidence>
<dbReference type="InterPro" id="IPR038416">
    <property type="entry name" value="Ribosom_S30AE_C_sf"/>
</dbReference>
<dbReference type="InterPro" id="IPR032528">
    <property type="entry name" value="Ribosom_S30AE_C"/>
</dbReference>